<gene>
    <name evidence="1" type="ORF">HLB16_14490</name>
</gene>
<reference evidence="1 2" key="1">
    <citation type="submission" date="2020-05" db="EMBL/GenBank/DDBJ databases">
        <title>MicrobeNet Type strains.</title>
        <authorList>
            <person name="Nicholson A.C."/>
        </authorList>
    </citation>
    <scope>NUCLEOTIDE SEQUENCE [LARGE SCALE GENOMIC DNA]</scope>
    <source>
        <strain evidence="1 2">ATCC 700815</strain>
    </source>
</reference>
<organism evidence="1 2">
    <name type="scientific">Cupriavidus gilardii</name>
    <dbReference type="NCBI Taxonomy" id="82541"/>
    <lineage>
        <taxon>Bacteria</taxon>
        <taxon>Pseudomonadati</taxon>
        <taxon>Pseudomonadota</taxon>
        <taxon>Betaproteobacteria</taxon>
        <taxon>Burkholderiales</taxon>
        <taxon>Burkholderiaceae</taxon>
        <taxon>Cupriavidus</taxon>
    </lineage>
</organism>
<sequence length="110" mass="11099">MIRWKRLYQGVLATGTPATPAYTAPANTYAAIHAATCFNPGAAAVTVDVWIAPAGGAATDGTKVATKSIPNGTSAPLTDLVNMKLEPGMLLFAAGDGVTLTIAGAENVPE</sequence>
<dbReference type="EMBL" id="JABEMD010000023">
    <property type="protein sequence ID" value="NNH12082.1"/>
    <property type="molecule type" value="Genomic_DNA"/>
</dbReference>
<protein>
    <submittedName>
        <fullName evidence="1">Uncharacterized protein</fullName>
    </submittedName>
</protein>
<comment type="caution">
    <text evidence="1">The sequence shown here is derived from an EMBL/GenBank/DDBJ whole genome shotgun (WGS) entry which is preliminary data.</text>
</comment>
<dbReference type="AlphaFoldDB" id="A0A849B9R8"/>
<evidence type="ECO:0000313" key="2">
    <source>
        <dbReference type="Proteomes" id="UP000542973"/>
    </source>
</evidence>
<accession>A0A849B9R8</accession>
<evidence type="ECO:0000313" key="1">
    <source>
        <dbReference type="EMBL" id="NNH12082.1"/>
    </source>
</evidence>
<proteinExistence type="predicted"/>
<dbReference type="RefSeq" id="WP_151022399.1">
    <property type="nucleotide sequence ID" value="NZ_BAAAEB010000068.1"/>
</dbReference>
<dbReference type="Proteomes" id="UP000542973">
    <property type="component" value="Unassembled WGS sequence"/>
</dbReference>
<name>A0A849B9R8_9BURK</name>